<keyword evidence="3" id="KW-1185">Reference proteome</keyword>
<feature type="transmembrane region" description="Helical" evidence="1">
    <location>
        <begin position="67"/>
        <end position="87"/>
    </location>
</feature>
<sequence length="96" mass="10738">MLRRIAFGYLSLVFLAAAWAFYGEFVQRNSGQEYMFPGMLLAALTYPSAFSIGLLFDFWPEVVSQPFVVLGVLALCGVFQAGLLLAVGKYWRRSSK</sequence>
<dbReference type="InterPro" id="IPR057702">
    <property type="entry name" value="DUF7942"/>
</dbReference>
<feature type="transmembrane region" description="Helical" evidence="1">
    <location>
        <begin position="34"/>
        <end position="55"/>
    </location>
</feature>
<dbReference type="Proteomes" id="UP000561045">
    <property type="component" value="Unassembled WGS sequence"/>
</dbReference>
<dbReference type="AlphaFoldDB" id="A0A840BIN5"/>
<dbReference type="EMBL" id="JACIET010000002">
    <property type="protein sequence ID" value="MBB4013085.1"/>
    <property type="molecule type" value="Genomic_DNA"/>
</dbReference>
<accession>A0A840BIN5</accession>
<comment type="caution">
    <text evidence="2">The sequence shown here is derived from an EMBL/GenBank/DDBJ whole genome shotgun (WGS) entry which is preliminary data.</text>
</comment>
<proteinExistence type="predicted"/>
<gene>
    <name evidence="2" type="ORF">GGR36_002431</name>
</gene>
<keyword evidence="1" id="KW-0472">Membrane</keyword>
<keyword evidence="1" id="KW-1133">Transmembrane helix</keyword>
<evidence type="ECO:0000313" key="3">
    <source>
        <dbReference type="Proteomes" id="UP000561045"/>
    </source>
</evidence>
<evidence type="ECO:0000256" key="1">
    <source>
        <dbReference type="SAM" id="Phobius"/>
    </source>
</evidence>
<dbReference type="RefSeq" id="WP_183635002.1">
    <property type="nucleotide sequence ID" value="NZ_BAABLE010000005.1"/>
</dbReference>
<keyword evidence="1" id="KW-0812">Transmembrane</keyword>
<feature type="transmembrane region" description="Helical" evidence="1">
    <location>
        <begin position="6"/>
        <end position="22"/>
    </location>
</feature>
<organism evidence="2 3">
    <name type="scientific">Niveibacterium umoris</name>
    <dbReference type="NCBI Taxonomy" id="1193620"/>
    <lineage>
        <taxon>Bacteria</taxon>
        <taxon>Pseudomonadati</taxon>
        <taxon>Pseudomonadota</taxon>
        <taxon>Betaproteobacteria</taxon>
        <taxon>Rhodocyclales</taxon>
        <taxon>Rhodocyclaceae</taxon>
        <taxon>Niveibacterium</taxon>
    </lineage>
</organism>
<evidence type="ECO:0000313" key="2">
    <source>
        <dbReference type="EMBL" id="MBB4013085.1"/>
    </source>
</evidence>
<reference evidence="2 3" key="1">
    <citation type="submission" date="2020-08" db="EMBL/GenBank/DDBJ databases">
        <title>Genomic Encyclopedia of Type Strains, Phase IV (KMG-IV): sequencing the most valuable type-strain genomes for metagenomic binning, comparative biology and taxonomic classification.</title>
        <authorList>
            <person name="Goeker M."/>
        </authorList>
    </citation>
    <scope>NUCLEOTIDE SEQUENCE [LARGE SCALE GENOMIC DNA]</scope>
    <source>
        <strain evidence="2 3">DSM 106739</strain>
    </source>
</reference>
<protein>
    <submittedName>
        <fullName evidence="2">Uncharacterized protein</fullName>
    </submittedName>
</protein>
<name>A0A840BIN5_9RHOO</name>
<dbReference type="Pfam" id="PF25637">
    <property type="entry name" value="DUF7942"/>
    <property type="match status" value="1"/>
</dbReference>